<proteinExistence type="predicted"/>
<dbReference type="EMBL" id="HBGV01007771">
    <property type="protein sequence ID" value="CAD9486734.1"/>
    <property type="molecule type" value="Transcribed_RNA"/>
</dbReference>
<dbReference type="SUPFAM" id="SSF51569">
    <property type="entry name" value="Aldolase"/>
    <property type="match status" value="1"/>
</dbReference>
<dbReference type="CDD" id="cd00408">
    <property type="entry name" value="DHDPS-like"/>
    <property type="match status" value="1"/>
</dbReference>
<dbReference type="Gene3D" id="3.20.20.70">
    <property type="entry name" value="Aldolase class I"/>
    <property type="match status" value="1"/>
</dbReference>
<evidence type="ECO:0000313" key="2">
    <source>
        <dbReference type="EMBL" id="CAD9486734.1"/>
    </source>
</evidence>
<sequence length="332" mass="36635">MNINSVFPRDNLVPIITPLLSNDTIDTNAINQLLNFHITYMETRALWVCGGIGLFFDLSDQQRLQVVDAFVQANQLYGNKLKIFAGATSETATSTLENIKKMKEMGGVDGIFVAPLYFLSNDDDDEVRSFFKSARKMIGPNYPLILYNNPDFVRAVSFKEEVASKNFQPDVLQELKGTVSAVKDSSCNPTLFQQYTSTGIPVYTGEEGRLIDCLTKYGAHGCVAGLGNISPTCVQITRLLHTTNGNSPPPDDAEKMELLSEKLKKECSAYWGIVHAHPDKKPVVVMAALLLDCLVQAGVLEDGSSTTSMENDFLTEKDRMMMKEAGLIPKTK</sequence>
<dbReference type="PANTHER" id="PTHR12128:SF66">
    <property type="entry name" value="4-HYDROXY-2-OXOGLUTARATE ALDOLASE, MITOCHONDRIAL"/>
    <property type="match status" value="1"/>
</dbReference>
<evidence type="ECO:0008006" key="4">
    <source>
        <dbReference type="Google" id="ProtNLM"/>
    </source>
</evidence>
<evidence type="ECO:0000256" key="1">
    <source>
        <dbReference type="ARBA" id="ARBA00023239"/>
    </source>
</evidence>
<name>A0A6U0FX55_9STRA</name>
<reference evidence="2" key="1">
    <citation type="submission" date="2021-01" db="EMBL/GenBank/DDBJ databases">
        <authorList>
            <person name="Corre E."/>
            <person name="Pelletier E."/>
            <person name="Niang G."/>
            <person name="Scheremetjew M."/>
            <person name="Finn R."/>
            <person name="Kale V."/>
            <person name="Holt S."/>
            <person name="Cochrane G."/>
            <person name="Meng A."/>
            <person name="Brown T."/>
            <person name="Cohen L."/>
        </authorList>
    </citation>
    <scope>NUCLEOTIDE SEQUENCE</scope>
    <source>
        <strain evidence="2">CCMP826</strain>
    </source>
</reference>
<keyword evidence="1" id="KW-0456">Lyase</keyword>
<accession>A0A6U0FX55</accession>
<organism evidence="2">
    <name type="scientific">Helicotheca tamesis</name>
    <dbReference type="NCBI Taxonomy" id="374047"/>
    <lineage>
        <taxon>Eukaryota</taxon>
        <taxon>Sar</taxon>
        <taxon>Stramenopiles</taxon>
        <taxon>Ochrophyta</taxon>
        <taxon>Bacillariophyta</taxon>
        <taxon>Mediophyceae</taxon>
        <taxon>Lithodesmiophycidae</taxon>
        <taxon>Lithodesmiales</taxon>
        <taxon>Lithodesmiaceae</taxon>
        <taxon>Helicotheca</taxon>
    </lineage>
</organism>
<dbReference type="Pfam" id="PF00701">
    <property type="entry name" value="DHDPS"/>
    <property type="match status" value="1"/>
</dbReference>
<dbReference type="SMART" id="SM01130">
    <property type="entry name" value="DHDPS"/>
    <property type="match status" value="1"/>
</dbReference>
<protein>
    <recommendedName>
        <fullName evidence="4">Dihydrodipicolinate synthase</fullName>
    </recommendedName>
</protein>
<evidence type="ECO:0000313" key="3">
    <source>
        <dbReference type="EMBL" id="CAD9486743.1"/>
    </source>
</evidence>
<dbReference type="GO" id="GO:0008840">
    <property type="term" value="F:4-hydroxy-tetrahydrodipicolinate synthase activity"/>
    <property type="evidence" value="ECO:0007669"/>
    <property type="project" value="TreeGrafter"/>
</dbReference>
<gene>
    <name evidence="2" type="ORF">HTAM1171_LOCUS4764</name>
    <name evidence="3" type="ORF">HTAM1171_LOCUS4765</name>
</gene>
<dbReference type="EMBL" id="HBGV01007772">
    <property type="protein sequence ID" value="CAD9486743.1"/>
    <property type="molecule type" value="Transcribed_RNA"/>
</dbReference>
<dbReference type="PANTHER" id="PTHR12128">
    <property type="entry name" value="DIHYDRODIPICOLINATE SYNTHASE"/>
    <property type="match status" value="1"/>
</dbReference>
<dbReference type="AlphaFoldDB" id="A0A6U0FX55"/>
<dbReference type="InterPro" id="IPR002220">
    <property type="entry name" value="DapA-like"/>
</dbReference>
<dbReference type="InterPro" id="IPR013785">
    <property type="entry name" value="Aldolase_TIM"/>
</dbReference>